<comment type="caution">
    <text evidence="1">The sequence shown here is derived from an EMBL/GenBank/DDBJ whole genome shotgun (WGS) entry which is preliminary data.</text>
</comment>
<gene>
    <name evidence="1" type="ORF">GCM10023321_70170</name>
</gene>
<accession>A0ABP9R4B8</accession>
<proteinExistence type="predicted"/>
<evidence type="ECO:0000313" key="1">
    <source>
        <dbReference type="EMBL" id="GAA5171507.1"/>
    </source>
</evidence>
<evidence type="ECO:0000313" key="2">
    <source>
        <dbReference type="Proteomes" id="UP001428817"/>
    </source>
</evidence>
<name>A0ABP9R4B8_9PSEU</name>
<keyword evidence="2" id="KW-1185">Reference proteome</keyword>
<sequence>MRSLGVASGLLEELLDGLVLDLPTLFVAAVLGQQLAVLAARGVLDEKIVFQGAVLAGHAGVALAAGPAVDLHVDPH</sequence>
<dbReference type="Proteomes" id="UP001428817">
    <property type="component" value="Unassembled WGS sequence"/>
</dbReference>
<protein>
    <submittedName>
        <fullName evidence="1">Uncharacterized protein</fullName>
    </submittedName>
</protein>
<dbReference type="EMBL" id="BAABJP010000048">
    <property type="protein sequence ID" value="GAA5171507.1"/>
    <property type="molecule type" value="Genomic_DNA"/>
</dbReference>
<organism evidence="1 2">
    <name type="scientific">Pseudonocardia eucalypti</name>
    <dbReference type="NCBI Taxonomy" id="648755"/>
    <lineage>
        <taxon>Bacteria</taxon>
        <taxon>Bacillati</taxon>
        <taxon>Actinomycetota</taxon>
        <taxon>Actinomycetes</taxon>
        <taxon>Pseudonocardiales</taxon>
        <taxon>Pseudonocardiaceae</taxon>
        <taxon>Pseudonocardia</taxon>
    </lineage>
</organism>
<reference evidence="2" key="1">
    <citation type="journal article" date="2019" name="Int. J. Syst. Evol. Microbiol.">
        <title>The Global Catalogue of Microorganisms (GCM) 10K type strain sequencing project: providing services to taxonomists for standard genome sequencing and annotation.</title>
        <authorList>
            <consortium name="The Broad Institute Genomics Platform"/>
            <consortium name="The Broad Institute Genome Sequencing Center for Infectious Disease"/>
            <person name="Wu L."/>
            <person name="Ma J."/>
        </authorList>
    </citation>
    <scope>NUCLEOTIDE SEQUENCE [LARGE SCALE GENOMIC DNA]</scope>
    <source>
        <strain evidence="2">JCM 18303</strain>
    </source>
</reference>